<evidence type="ECO:0000256" key="1">
    <source>
        <dbReference type="SAM" id="MobiDB-lite"/>
    </source>
</evidence>
<organism evidence="2 3">
    <name type="scientific">Paramecium octaurelia</name>
    <dbReference type="NCBI Taxonomy" id="43137"/>
    <lineage>
        <taxon>Eukaryota</taxon>
        <taxon>Sar</taxon>
        <taxon>Alveolata</taxon>
        <taxon>Ciliophora</taxon>
        <taxon>Intramacronucleata</taxon>
        <taxon>Oligohymenophorea</taxon>
        <taxon>Peniculida</taxon>
        <taxon>Parameciidae</taxon>
        <taxon>Paramecium</taxon>
    </lineage>
</organism>
<accession>A0A8S1SZH0</accession>
<evidence type="ECO:0000313" key="3">
    <source>
        <dbReference type="Proteomes" id="UP000683925"/>
    </source>
</evidence>
<dbReference type="EMBL" id="CAJJDP010000017">
    <property type="protein sequence ID" value="CAD8145620.1"/>
    <property type="molecule type" value="Genomic_DNA"/>
</dbReference>
<feature type="region of interest" description="Disordered" evidence="1">
    <location>
        <begin position="370"/>
        <end position="391"/>
    </location>
</feature>
<dbReference type="OMA" id="MMQIGKI"/>
<dbReference type="AlphaFoldDB" id="A0A8S1SZH0"/>
<name>A0A8S1SZH0_PAROT</name>
<evidence type="ECO:0000313" key="2">
    <source>
        <dbReference type="EMBL" id="CAD8145620.1"/>
    </source>
</evidence>
<dbReference type="Proteomes" id="UP000683925">
    <property type="component" value="Unassembled WGS sequence"/>
</dbReference>
<reference evidence="2" key="1">
    <citation type="submission" date="2021-01" db="EMBL/GenBank/DDBJ databases">
        <authorList>
            <consortium name="Genoscope - CEA"/>
            <person name="William W."/>
        </authorList>
    </citation>
    <scope>NUCLEOTIDE SEQUENCE</scope>
</reference>
<comment type="caution">
    <text evidence="2">The sequence shown here is derived from an EMBL/GenBank/DDBJ whole genome shotgun (WGS) entry which is preliminary data.</text>
</comment>
<protein>
    <submittedName>
        <fullName evidence="2">Uncharacterized protein</fullName>
    </submittedName>
</protein>
<sequence length="469" mass="55870">MAYFVEFWTLLNMLDFEQDFYKFVKGQLDKKRGNKQLVENEQLYNEDTVQRNRLLSENIQKVLQNERKKMKISKITKEQHFENKMKDFTQMDTFIDVKFFLKNLNDQQMKKNRKKIPKSIKRSKSHTDKEDLFDYAEIVQKSKKFIENSRHFRSKPKIELYLQADNENSQRTKVIEDGRSTSEKFYTGIDQLIIDINHKTVLSEMDRKYERERKKHRDTMSSEQIIKSFIPLDFGKDEIAIEAGKNFKEQSQKVLQLLERTTKMLYKNKLPQPPNQKLLKQQQEQLKELKQYQPNTIDARSQKQILVKSRSESNDMRFPQVNGKLINPLVRRIVPLQQASHASLPEIQPSSFLSQREDKKFENLHYFKSPQNQSKQDDHHNNSSHQSVSPDIKSQIGEFIQQLDDAKQQFQKLYPSDSQIQKIQNNMSKRMMQIGKIPLESFNYLTKKKVQIPKKFELRGKKNKVLQIL</sequence>
<proteinExistence type="predicted"/>
<keyword evidence="3" id="KW-1185">Reference proteome</keyword>
<dbReference type="OrthoDB" id="303483at2759"/>
<gene>
    <name evidence="2" type="ORF">POCTA_138.1.T0170321</name>
</gene>